<name>A0A2C6KJM6_9APIC</name>
<keyword evidence="1 2" id="KW-0413">Isomerase</keyword>
<dbReference type="GeneID" id="94432825"/>
<dbReference type="PANTHER" id="PTHR11390:SF21">
    <property type="entry name" value="DNA TOPOISOMERASE 3-ALPHA"/>
    <property type="match status" value="1"/>
</dbReference>
<dbReference type="GO" id="GO:0005634">
    <property type="term" value="C:nucleus"/>
    <property type="evidence" value="ECO:0007669"/>
    <property type="project" value="TreeGrafter"/>
</dbReference>
<dbReference type="GO" id="GO:0003677">
    <property type="term" value="F:DNA binding"/>
    <property type="evidence" value="ECO:0007669"/>
    <property type="project" value="UniProtKB-KW"/>
</dbReference>
<keyword evidence="3" id="KW-1185">Reference proteome</keyword>
<dbReference type="GO" id="GO:0031422">
    <property type="term" value="C:RecQ family helicase-topoisomerase III complex"/>
    <property type="evidence" value="ECO:0007669"/>
    <property type="project" value="TreeGrafter"/>
</dbReference>
<protein>
    <recommendedName>
        <fullName evidence="1">DNA topoisomerase</fullName>
        <ecNumber evidence="1">5.6.2.1</ecNumber>
    </recommendedName>
</protein>
<gene>
    <name evidence="2" type="ORF">CSUI_009498</name>
</gene>
<comment type="caution">
    <text evidence="2">The sequence shown here is derived from an EMBL/GenBank/DDBJ whole genome shotgun (WGS) entry which is preliminary data.</text>
</comment>
<comment type="similarity">
    <text evidence="1">Belongs to the type IA topoisomerase family.</text>
</comment>
<sequence>MDIISLWMRREIRNVEATYATWNICGTAPLWQSDAKKSQWCLRSHIPASSAECIFFTTRLSPHVRRKSTVYTAGNFLGLGLKPSWLLCANGGRMGWERVDVLNVAEKPSVAKEVSALMTGGNYRNGVTQSRFNPVHQFQYRVQERDCSMVFTSVRGHLMSLEFASGYQNWNSTPPEELYSGRQEG</sequence>
<comment type="catalytic activity">
    <reaction evidence="1">
        <text>ATP-independent breakage of single-stranded DNA, followed by passage and rejoining.</text>
        <dbReference type="EC" id="5.6.2.1"/>
    </reaction>
</comment>
<reference evidence="2 3" key="1">
    <citation type="journal article" date="2017" name="Int. J. Parasitol.">
        <title>The genome of the protozoan parasite Cystoisospora suis and a reverse vaccinology approach to identify vaccine candidates.</title>
        <authorList>
            <person name="Palmieri N."/>
            <person name="Shrestha A."/>
            <person name="Ruttkowski B."/>
            <person name="Beck T."/>
            <person name="Vogl C."/>
            <person name="Tomley F."/>
            <person name="Blake D.P."/>
            <person name="Joachim A."/>
        </authorList>
    </citation>
    <scope>NUCLEOTIDE SEQUENCE [LARGE SCALE GENOMIC DNA]</scope>
    <source>
        <strain evidence="2 3">Wien I</strain>
    </source>
</reference>
<dbReference type="InterPro" id="IPR023405">
    <property type="entry name" value="Topo_IA_core_domain"/>
</dbReference>
<evidence type="ECO:0000256" key="1">
    <source>
        <dbReference type="RuleBase" id="RU362092"/>
    </source>
</evidence>
<dbReference type="SUPFAM" id="SSF56712">
    <property type="entry name" value="Prokaryotic type I DNA topoisomerase"/>
    <property type="match status" value="1"/>
</dbReference>
<dbReference type="EMBL" id="MIGC01005684">
    <property type="protein sequence ID" value="PHJ16685.1"/>
    <property type="molecule type" value="Genomic_DNA"/>
</dbReference>
<dbReference type="AlphaFoldDB" id="A0A2C6KJM6"/>
<dbReference type="Gene3D" id="3.40.50.140">
    <property type="match status" value="1"/>
</dbReference>
<organism evidence="2 3">
    <name type="scientific">Cystoisospora suis</name>
    <dbReference type="NCBI Taxonomy" id="483139"/>
    <lineage>
        <taxon>Eukaryota</taxon>
        <taxon>Sar</taxon>
        <taxon>Alveolata</taxon>
        <taxon>Apicomplexa</taxon>
        <taxon>Conoidasida</taxon>
        <taxon>Coccidia</taxon>
        <taxon>Eucoccidiorida</taxon>
        <taxon>Eimeriorina</taxon>
        <taxon>Sarcocystidae</taxon>
        <taxon>Cystoisospora</taxon>
    </lineage>
</organism>
<dbReference type="OrthoDB" id="430051at2759"/>
<dbReference type="EC" id="5.6.2.1" evidence="1"/>
<dbReference type="GO" id="GO:0006310">
    <property type="term" value="P:DNA recombination"/>
    <property type="evidence" value="ECO:0007669"/>
    <property type="project" value="TreeGrafter"/>
</dbReference>
<evidence type="ECO:0000313" key="3">
    <source>
        <dbReference type="Proteomes" id="UP000221165"/>
    </source>
</evidence>
<dbReference type="VEuPathDB" id="ToxoDB:CSUI_009498"/>
<keyword evidence="1" id="KW-0238">DNA-binding</keyword>
<comment type="function">
    <text evidence="1">Introduces a single-strand break via transesterification at a target site in duplex DNA. Releases the supercoiling and torsional tension of DNA introduced during the DNA replication and transcription by transiently cleaving and rejoining one strand of the DNA duplex. The scissile phosphodiester is attacked by the catalytic tyrosine of the enzyme, resulting in the formation of a DNA-(5'-phosphotyrosyl)-enzyme intermediate and the expulsion of a 3'-OH DNA strand.</text>
</comment>
<proteinExistence type="inferred from homology"/>
<dbReference type="GO" id="GO:0006281">
    <property type="term" value="P:DNA repair"/>
    <property type="evidence" value="ECO:0007669"/>
    <property type="project" value="TreeGrafter"/>
</dbReference>
<dbReference type="PANTHER" id="PTHR11390">
    <property type="entry name" value="PROKARYOTIC DNA TOPOISOMERASE"/>
    <property type="match status" value="1"/>
</dbReference>
<dbReference type="GO" id="GO:0003917">
    <property type="term" value="F:DNA topoisomerase type I (single strand cut, ATP-independent) activity"/>
    <property type="evidence" value="ECO:0007669"/>
    <property type="project" value="UniProtKB-EC"/>
</dbReference>
<dbReference type="Proteomes" id="UP000221165">
    <property type="component" value="Unassembled WGS sequence"/>
</dbReference>
<evidence type="ECO:0000313" key="2">
    <source>
        <dbReference type="EMBL" id="PHJ16685.1"/>
    </source>
</evidence>
<keyword evidence="1" id="KW-0799">Topoisomerase</keyword>
<accession>A0A2C6KJM6</accession>
<dbReference type="InterPro" id="IPR000380">
    <property type="entry name" value="Topo_IA"/>
</dbReference>
<dbReference type="RefSeq" id="XP_067918410.1">
    <property type="nucleotide sequence ID" value="XM_068069614.1"/>
</dbReference>
<dbReference type="GO" id="GO:0006265">
    <property type="term" value="P:DNA topological change"/>
    <property type="evidence" value="ECO:0007669"/>
    <property type="project" value="InterPro"/>
</dbReference>